<dbReference type="SUPFAM" id="SSF140931">
    <property type="entry name" value="Fic-like"/>
    <property type="match status" value="1"/>
</dbReference>
<dbReference type="Gene3D" id="1.10.3290.10">
    <property type="entry name" value="Fido-like domain"/>
    <property type="match status" value="1"/>
</dbReference>
<keyword evidence="2" id="KW-0067">ATP-binding</keyword>
<evidence type="ECO:0000313" key="5">
    <source>
        <dbReference type="EMBL" id="SFH84709.1"/>
    </source>
</evidence>
<feature type="binding site" evidence="2">
    <location>
        <begin position="220"/>
        <end position="221"/>
    </location>
    <ligand>
        <name>ATP</name>
        <dbReference type="ChEBI" id="CHEBI:30616"/>
    </ligand>
</feature>
<dbReference type="PROSITE" id="PS51459">
    <property type="entry name" value="FIDO"/>
    <property type="match status" value="1"/>
</dbReference>
<reference evidence="5 6" key="1">
    <citation type="submission" date="2016-10" db="EMBL/GenBank/DDBJ databases">
        <authorList>
            <person name="de Groot N.N."/>
        </authorList>
    </citation>
    <scope>NUCLEOTIDE SEQUENCE [LARGE SCALE GENOMIC DNA]</scope>
    <source>
        <strain evidence="5 6">DSM 26000</strain>
    </source>
</reference>
<sequence length="320" mass="37241">MEWQDYNYQFEGLQNHLERIVDKKIQLDKFRPIPDYALRSIKESLTIEWTYNSNSIEGNTMTLQETKLVLEEGITIKGKSLREHFETVNHQDAIEYVESLVSPKYQFTTNDILDVHALVLAKIEKDYAGRFRTSGVRITGANFNPPNALKVSSLVDELVDWANNSEMNSLIKAAIFHHRFVWIHPFFDGNGRTARLLFNIIFMKMGFPPAIILKNDRKKYYDALNNANKQDYSKLLLLVLQALERSLDIYLSSLNNTFDDYMNISEIVKEDSVPYGQEYVSLLARTGKIDAFKEGRNWLTTEKAVVEYMQKRSRVRIFKT</sequence>
<feature type="binding site" evidence="2">
    <location>
        <position position="228"/>
    </location>
    <ligand>
        <name>ATP</name>
        <dbReference type="ChEBI" id="CHEBI:30616"/>
    </ligand>
</feature>
<feature type="domain" description="Fido" evidence="4">
    <location>
        <begin position="107"/>
        <end position="241"/>
    </location>
</feature>
<name>A0A1I3DDN6_9FLAO</name>
<dbReference type="EMBL" id="FOQT01000001">
    <property type="protein sequence ID" value="SFH84709.1"/>
    <property type="molecule type" value="Genomic_DNA"/>
</dbReference>
<dbReference type="Pfam" id="PF02661">
    <property type="entry name" value="Fic"/>
    <property type="match status" value="1"/>
</dbReference>
<evidence type="ECO:0000313" key="6">
    <source>
        <dbReference type="Proteomes" id="UP000198931"/>
    </source>
</evidence>
<feature type="site" description="Important for autoinhibition of adenylyltransferase activity" evidence="3">
    <location>
        <position position="57"/>
    </location>
</feature>
<evidence type="ECO:0000256" key="3">
    <source>
        <dbReference type="PIRSR" id="PIRSR640198-3"/>
    </source>
</evidence>
<feature type="active site" evidence="1">
    <location>
        <position position="184"/>
    </location>
</feature>
<dbReference type="RefSeq" id="WP_090078478.1">
    <property type="nucleotide sequence ID" value="NZ_FOQT01000001.1"/>
</dbReference>
<evidence type="ECO:0000256" key="1">
    <source>
        <dbReference type="PIRSR" id="PIRSR640198-1"/>
    </source>
</evidence>
<dbReference type="OrthoDB" id="9814400at2"/>
<dbReference type="PANTHER" id="PTHR13504:SF38">
    <property type="entry name" value="FIDO DOMAIN-CONTAINING PROTEIN"/>
    <property type="match status" value="1"/>
</dbReference>
<organism evidence="5 6">
    <name type="scientific">Halpernia frigidisoli</name>
    <dbReference type="NCBI Taxonomy" id="1125876"/>
    <lineage>
        <taxon>Bacteria</taxon>
        <taxon>Pseudomonadati</taxon>
        <taxon>Bacteroidota</taxon>
        <taxon>Flavobacteriia</taxon>
        <taxon>Flavobacteriales</taxon>
        <taxon>Weeksellaceae</taxon>
        <taxon>Chryseobacterium group</taxon>
        <taxon>Halpernia</taxon>
    </lineage>
</organism>
<proteinExistence type="predicted"/>
<keyword evidence="6" id="KW-1185">Reference proteome</keyword>
<dbReference type="Proteomes" id="UP000198931">
    <property type="component" value="Unassembled WGS sequence"/>
</dbReference>
<keyword evidence="2" id="KW-0547">Nucleotide-binding</keyword>
<gene>
    <name evidence="5" type="ORF">SAMN05443292_0393</name>
</gene>
<dbReference type="STRING" id="1125876.SAMN05443292_0393"/>
<protein>
    <submittedName>
        <fullName evidence="5">Fic family protein</fullName>
    </submittedName>
</protein>
<dbReference type="AlphaFoldDB" id="A0A1I3DDN6"/>
<feature type="binding site" evidence="2">
    <location>
        <begin position="188"/>
        <end position="195"/>
    </location>
    <ligand>
        <name>ATP</name>
        <dbReference type="ChEBI" id="CHEBI:30616"/>
    </ligand>
</feature>
<dbReference type="InterPro" id="IPR003812">
    <property type="entry name" value="Fido"/>
</dbReference>
<evidence type="ECO:0000259" key="4">
    <source>
        <dbReference type="PROSITE" id="PS51459"/>
    </source>
</evidence>
<dbReference type="PANTHER" id="PTHR13504">
    <property type="entry name" value="FIDO DOMAIN-CONTAINING PROTEIN DDB_G0283145"/>
    <property type="match status" value="1"/>
</dbReference>
<evidence type="ECO:0000256" key="2">
    <source>
        <dbReference type="PIRSR" id="PIRSR640198-2"/>
    </source>
</evidence>
<dbReference type="InterPro" id="IPR040198">
    <property type="entry name" value="Fido_containing"/>
</dbReference>
<accession>A0A1I3DDN6</accession>
<dbReference type="InterPro" id="IPR036597">
    <property type="entry name" value="Fido-like_dom_sf"/>
</dbReference>
<dbReference type="GO" id="GO:0005524">
    <property type="term" value="F:ATP binding"/>
    <property type="evidence" value="ECO:0007669"/>
    <property type="project" value="UniProtKB-KW"/>
</dbReference>